<gene>
    <name evidence="2" type="ORF">METZ01_LOCUS488231</name>
</gene>
<proteinExistence type="predicted"/>
<dbReference type="InterPro" id="IPR002625">
    <property type="entry name" value="Smr_dom"/>
</dbReference>
<reference evidence="2" key="1">
    <citation type="submission" date="2018-05" db="EMBL/GenBank/DDBJ databases">
        <authorList>
            <person name="Lanie J.A."/>
            <person name="Ng W.-L."/>
            <person name="Kazmierczak K.M."/>
            <person name="Andrzejewski T.M."/>
            <person name="Davidsen T.M."/>
            <person name="Wayne K.J."/>
            <person name="Tettelin H."/>
            <person name="Glass J.I."/>
            <person name="Rusch D."/>
            <person name="Podicherti R."/>
            <person name="Tsui H.-C.T."/>
            <person name="Winkler M.E."/>
        </authorList>
    </citation>
    <scope>NUCLEOTIDE SEQUENCE</scope>
</reference>
<dbReference type="Pfam" id="PF01713">
    <property type="entry name" value="Smr"/>
    <property type="match status" value="1"/>
</dbReference>
<feature type="domain" description="Smr" evidence="1">
    <location>
        <begin position="4"/>
        <end position="74"/>
    </location>
</feature>
<dbReference type="EMBL" id="UINC01211470">
    <property type="protein sequence ID" value="SVE35377.1"/>
    <property type="molecule type" value="Genomic_DNA"/>
</dbReference>
<dbReference type="Gene3D" id="3.30.1370.110">
    <property type="match status" value="1"/>
</dbReference>
<name>A0A383CSQ7_9ZZZZ</name>
<dbReference type="AlphaFoldDB" id="A0A383CSQ7"/>
<feature type="non-terminal residue" evidence="2">
    <location>
        <position position="74"/>
    </location>
</feature>
<sequence length="74" mass="8784">MIILDLHGYTLQEAYKETHEFVKECHRDRVKKVKVITGKGKINEEFPMWLERSPIVRKMEQTSDGGCWHLWVAI</sequence>
<evidence type="ECO:0000259" key="1">
    <source>
        <dbReference type="PROSITE" id="PS50828"/>
    </source>
</evidence>
<dbReference type="SUPFAM" id="SSF160443">
    <property type="entry name" value="SMR domain-like"/>
    <property type="match status" value="1"/>
</dbReference>
<organism evidence="2">
    <name type="scientific">marine metagenome</name>
    <dbReference type="NCBI Taxonomy" id="408172"/>
    <lineage>
        <taxon>unclassified sequences</taxon>
        <taxon>metagenomes</taxon>
        <taxon>ecological metagenomes</taxon>
    </lineage>
</organism>
<dbReference type="InterPro" id="IPR036063">
    <property type="entry name" value="Smr_dom_sf"/>
</dbReference>
<protein>
    <recommendedName>
        <fullName evidence="1">Smr domain-containing protein</fullName>
    </recommendedName>
</protein>
<dbReference type="PROSITE" id="PS50828">
    <property type="entry name" value="SMR"/>
    <property type="match status" value="1"/>
</dbReference>
<evidence type="ECO:0000313" key="2">
    <source>
        <dbReference type="EMBL" id="SVE35377.1"/>
    </source>
</evidence>
<accession>A0A383CSQ7</accession>